<protein>
    <recommendedName>
        <fullName evidence="2">DNA repair photolyase</fullName>
    </recommendedName>
</protein>
<evidence type="ECO:0008006" key="2">
    <source>
        <dbReference type="Google" id="ProtNLM"/>
    </source>
</evidence>
<name>A0A382IH81_9ZZZZ</name>
<organism evidence="1">
    <name type="scientific">marine metagenome</name>
    <dbReference type="NCBI Taxonomy" id="408172"/>
    <lineage>
        <taxon>unclassified sequences</taxon>
        <taxon>metagenomes</taxon>
        <taxon>ecological metagenomes</taxon>
    </lineage>
</organism>
<dbReference type="EMBL" id="UINC01067384">
    <property type="protein sequence ID" value="SVB99000.1"/>
    <property type="molecule type" value="Genomic_DNA"/>
</dbReference>
<gene>
    <name evidence="1" type="ORF">METZ01_LOCUS251854</name>
</gene>
<dbReference type="AlphaFoldDB" id="A0A382IH81"/>
<sequence length="173" mass="20006">MKTKININTRFDSFQKYSLYQSLDNKSKNEIKDIGIEYKLTFQELKQLTDMAVDFQMWEEPGVAIQWKQYSKSLNQSNKIYNKTVLKSIKNNWQLLKENETKYNPKNKRNYSSSVRKLKEINGDNDVFGMCPVASEKTVCCNLRTIDVAQGCGLGCSYCSIQTFYENGSIAVE</sequence>
<proteinExistence type="predicted"/>
<evidence type="ECO:0000313" key="1">
    <source>
        <dbReference type="EMBL" id="SVB99000.1"/>
    </source>
</evidence>
<accession>A0A382IH81</accession>
<feature type="non-terminal residue" evidence="1">
    <location>
        <position position="173"/>
    </location>
</feature>
<reference evidence="1" key="1">
    <citation type="submission" date="2018-05" db="EMBL/GenBank/DDBJ databases">
        <authorList>
            <person name="Lanie J.A."/>
            <person name="Ng W.-L."/>
            <person name="Kazmierczak K.M."/>
            <person name="Andrzejewski T.M."/>
            <person name="Davidsen T.M."/>
            <person name="Wayne K.J."/>
            <person name="Tettelin H."/>
            <person name="Glass J.I."/>
            <person name="Rusch D."/>
            <person name="Podicherti R."/>
            <person name="Tsui H.-C.T."/>
            <person name="Winkler M.E."/>
        </authorList>
    </citation>
    <scope>NUCLEOTIDE SEQUENCE</scope>
</reference>